<dbReference type="InterPro" id="IPR031803">
    <property type="entry name" value="BAT_GAF/HTH-assoc"/>
</dbReference>
<gene>
    <name evidence="5" type="ORF">C474_09894</name>
</gene>
<dbReference type="Pfam" id="PF15915">
    <property type="entry name" value="BAT"/>
    <property type="match status" value="1"/>
</dbReference>
<keyword evidence="1" id="KW-0805">Transcription regulation</keyword>
<dbReference type="Proteomes" id="UP000011513">
    <property type="component" value="Unassembled WGS sequence"/>
</dbReference>
<dbReference type="PANTHER" id="PTHR34236:SF1">
    <property type="entry name" value="DIMETHYL SULFOXIDE REDUCTASE TRANSCRIPTIONAL ACTIVATOR"/>
    <property type="match status" value="1"/>
</dbReference>
<dbReference type="InParanoid" id="M0D8I4"/>
<evidence type="ECO:0000259" key="4">
    <source>
        <dbReference type="Pfam" id="PF15915"/>
    </source>
</evidence>
<reference evidence="5 6" key="1">
    <citation type="journal article" date="2014" name="PLoS Genet.">
        <title>Phylogenetically driven sequencing of extremely halophilic archaea reveals strategies for static and dynamic osmo-response.</title>
        <authorList>
            <person name="Becker E.A."/>
            <person name="Seitzer P.M."/>
            <person name="Tritt A."/>
            <person name="Larsen D."/>
            <person name="Krusor M."/>
            <person name="Yao A.I."/>
            <person name="Wu D."/>
            <person name="Madern D."/>
            <person name="Eisen J.A."/>
            <person name="Darling A.E."/>
            <person name="Facciotti M.T."/>
        </authorList>
    </citation>
    <scope>NUCLEOTIDE SEQUENCE [LARGE SCALE GENOMIC DNA]</scope>
    <source>
        <strain evidence="5 6">JCM 14848</strain>
    </source>
</reference>
<dbReference type="EMBL" id="AOIV01000023">
    <property type="protein sequence ID" value="ELZ31138.1"/>
    <property type="molecule type" value="Genomic_DNA"/>
</dbReference>
<dbReference type="AlphaFoldDB" id="M0D8I4"/>
<sequence length="218" mass="24561">MPAGALGLVRTGTRLTAADVEFERAVFAPDRVASAAVVISGDATEAVVAAFRESPLLEDVRRVEETENGAIYRLSWGETLPELFRRVRDAEGTLVRASLRGGEWRLALRFSDRGTMSRFYADYDDPEYPLTIYRINSSELTLQTPGSTLTEKQREVLHRAWEIGYFDVPRRASLMELADGLAISDTAASQCLRRGTANLIESYLRQSERRRFPQRTRN</sequence>
<evidence type="ECO:0000313" key="6">
    <source>
        <dbReference type="Proteomes" id="UP000011513"/>
    </source>
</evidence>
<dbReference type="eggNOG" id="arCOG02280">
    <property type="taxonomic scope" value="Archaea"/>
</dbReference>
<evidence type="ECO:0000256" key="1">
    <source>
        <dbReference type="ARBA" id="ARBA00023015"/>
    </source>
</evidence>
<proteinExistence type="predicted"/>
<keyword evidence="6" id="KW-1185">Reference proteome</keyword>
<dbReference type="PANTHER" id="PTHR34236">
    <property type="entry name" value="DIMETHYL SULFOXIDE REDUCTASE TRANSCRIPTIONAL ACTIVATOR"/>
    <property type="match status" value="1"/>
</dbReference>
<organism evidence="5 6">
    <name type="scientific">Halogeometricum pallidum JCM 14848</name>
    <dbReference type="NCBI Taxonomy" id="1227487"/>
    <lineage>
        <taxon>Archaea</taxon>
        <taxon>Methanobacteriati</taxon>
        <taxon>Methanobacteriota</taxon>
        <taxon>Stenosarchaea group</taxon>
        <taxon>Halobacteria</taxon>
        <taxon>Halobacteriales</taxon>
        <taxon>Haloferacaceae</taxon>
        <taxon>Halogeometricum</taxon>
    </lineage>
</organism>
<comment type="caution">
    <text evidence="5">The sequence shown here is derived from an EMBL/GenBank/DDBJ whole genome shotgun (WGS) entry which is preliminary data.</text>
</comment>
<evidence type="ECO:0000313" key="5">
    <source>
        <dbReference type="EMBL" id="ELZ31138.1"/>
    </source>
</evidence>
<feature type="domain" description="HTH bat-type" evidence="3">
    <location>
        <begin position="149"/>
        <end position="201"/>
    </location>
</feature>
<dbReference type="Pfam" id="PF04967">
    <property type="entry name" value="HTH_10"/>
    <property type="match status" value="1"/>
</dbReference>
<dbReference type="InterPro" id="IPR007050">
    <property type="entry name" value="HTH_bacterioopsin"/>
</dbReference>
<evidence type="ECO:0000256" key="2">
    <source>
        <dbReference type="ARBA" id="ARBA00023163"/>
    </source>
</evidence>
<keyword evidence="2" id="KW-0804">Transcription</keyword>
<protein>
    <submittedName>
        <fullName evidence="5">Bacterio-opsin activator HTH domain-containing protein</fullName>
    </submittedName>
</protein>
<feature type="domain" description="Bacterioopsin transcriptional activator GAF and HTH associated" evidence="4">
    <location>
        <begin position="16"/>
        <end position="121"/>
    </location>
</feature>
<accession>M0D8I4</accession>
<evidence type="ECO:0000259" key="3">
    <source>
        <dbReference type="Pfam" id="PF04967"/>
    </source>
</evidence>
<name>M0D8I4_HALPD</name>